<dbReference type="AlphaFoldDB" id="A0AAP0G8B2"/>
<evidence type="ECO:0000313" key="4">
    <source>
        <dbReference type="Proteomes" id="UP001418222"/>
    </source>
</evidence>
<reference evidence="3 4" key="1">
    <citation type="journal article" date="2022" name="Nat. Plants">
        <title>Genomes of leafy and leafless Platanthera orchids illuminate the evolution of mycoheterotrophy.</title>
        <authorList>
            <person name="Li M.H."/>
            <person name="Liu K.W."/>
            <person name="Li Z."/>
            <person name="Lu H.C."/>
            <person name="Ye Q.L."/>
            <person name="Zhang D."/>
            <person name="Wang J.Y."/>
            <person name="Li Y.F."/>
            <person name="Zhong Z.M."/>
            <person name="Liu X."/>
            <person name="Yu X."/>
            <person name="Liu D.K."/>
            <person name="Tu X.D."/>
            <person name="Liu B."/>
            <person name="Hao Y."/>
            <person name="Liao X.Y."/>
            <person name="Jiang Y.T."/>
            <person name="Sun W.H."/>
            <person name="Chen J."/>
            <person name="Chen Y.Q."/>
            <person name="Ai Y."/>
            <person name="Zhai J.W."/>
            <person name="Wu S.S."/>
            <person name="Zhou Z."/>
            <person name="Hsiao Y.Y."/>
            <person name="Wu W.L."/>
            <person name="Chen Y.Y."/>
            <person name="Lin Y.F."/>
            <person name="Hsu J.L."/>
            <person name="Li C.Y."/>
            <person name="Wang Z.W."/>
            <person name="Zhao X."/>
            <person name="Zhong W.Y."/>
            <person name="Ma X.K."/>
            <person name="Ma L."/>
            <person name="Huang J."/>
            <person name="Chen G.Z."/>
            <person name="Huang M.Z."/>
            <person name="Huang L."/>
            <person name="Peng D.H."/>
            <person name="Luo Y.B."/>
            <person name="Zou S.Q."/>
            <person name="Chen S.P."/>
            <person name="Lan S."/>
            <person name="Tsai W.C."/>
            <person name="Van de Peer Y."/>
            <person name="Liu Z.J."/>
        </authorList>
    </citation>
    <scope>NUCLEOTIDE SEQUENCE [LARGE SCALE GENOMIC DNA]</scope>
    <source>
        <strain evidence="3">Lor287</strain>
    </source>
</reference>
<keyword evidence="4" id="KW-1185">Reference proteome</keyword>
<dbReference type="InterPro" id="IPR057207">
    <property type="entry name" value="FBXL15_LRR"/>
</dbReference>
<comment type="caution">
    <text evidence="3">The sequence shown here is derived from an EMBL/GenBank/DDBJ whole genome shotgun (WGS) entry which is preliminary data.</text>
</comment>
<dbReference type="SUPFAM" id="SSF52047">
    <property type="entry name" value="RNI-like"/>
    <property type="match status" value="1"/>
</dbReference>
<dbReference type="Gene3D" id="3.80.10.10">
    <property type="entry name" value="Ribonuclease Inhibitor"/>
    <property type="match status" value="2"/>
</dbReference>
<dbReference type="InterPro" id="IPR036047">
    <property type="entry name" value="F-box-like_dom_sf"/>
</dbReference>
<dbReference type="Pfam" id="PF25372">
    <property type="entry name" value="DUF7885"/>
    <property type="match status" value="1"/>
</dbReference>
<dbReference type="InterPro" id="IPR032675">
    <property type="entry name" value="LRR_dom_sf"/>
</dbReference>
<accession>A0AAP0G8B2</accession>
<dbReference type="PANTHER" id="PTHR13318">
    <property type="entry name" value="PARTNER OF PAIRED, ISOFORM B-RELATED"/>
    <property type="match status" value="1"/>
</dbReference>
<organism evidence="3 4">
    <name type="scientific">Platanthera zijinensis</name>
    <dbReference type="NCBI Taxonomy" id="2320716"/>
    <lineage>
        <taxon>Eukaryota</taxon>
        <taxon>Viridiplantae</taxon>
        <taxon>Streptophyta</taxon>
        <taxon>Embryophyta</taxon>
        <taxon>Tracheophyta</taxon>
        <taxon>Spermatophyta</taxon>
        <taxon>Magnoliopsida</taxon>
        <taxon>Liliopsida</taxon>
        <taxon>Asparagales</taxon>
        <taxon>Orchidaceae</taxon>
        <taxon>Orchidoideae</taxon>
        <taxon>Orchideae</taxon>
        <taxon>Orchidinae</taxon>
        <taxon>Platanthera</taxon>
    </lineage>
</organism>
<evidence type="ECO:0000256" key="1">
    <source>
        <dbReference type="SAM" id="MobiDB-lite"/>
    </source>
</evidence>
<sequence>MHRNHRHRLRSFRNFFSHDKLSSFKNVVLKMQLADPTLTLDPTTSRSSSRSRSPSPARAFVSTTATTDLGHDATALLSDELLIRIFSAVGSPHLGTVGLVSKRWLRLVDGLRHSLTLLDWSFLTGPSRRLTTRFHELTEVDLVPAAFLPPPSPSQLILTRGPYSLHMDPLSSCSAGELLLIDSEAINHGLEVLASGCPVLQRLHTVAPLQSEAGLVAAAFDLSTLQELVLHRCSDTALRPISAFKNLQILRVVASMNGLYSGPGVSDIGLTILAHGCKRLVKLELGGCEASFDGLSAIGRCCMMLEELTISDDSKMEGGWLAALSYCGNLKTLRLESCRKIVSLAEPLEFLGSCPTIERLLLQRCQLRDKTSLKALFMVCEYVKEIRFQHCWGLDDDMFRISSICRMVKRLSLEGCSKITTEGLESVILTWNDLQSLTVVSCNSVRDDEVSPALSSLFSILNEFKWRPDSKSVLSTNLRGTGMWKKGGKFFRRLRG</sequence>
<gene>
    <name evidence="3" type="ORF">KSP39_PZI008278</name>
</gene>
<dbReference type="SUPFAM" id="SSF81383">
    <property type="entry name" value="F-box domain"/>
    <property type="match status" value="1"/>
</dbReference>
<dbReference type="EMBL" id="JBBWWQ010000006">
    <property type="protein sequence ID" value="KAK8944152.1"/>
    <property type="molecule type" value="Genomic_DNA"/>
</dbReference>
<protein>
    <submittedName>
        <fullName evidence="3">F-box protein</fullName>
    </submittedName>
</protein>
<feature type="domain" description="F-box/LRR-repeat protein 15-like leucin rich repeat" evidence="2">
    <location>
        <begin position="231"/>
        <end position="367"/>
    </location>
</feature>
<evidence type="ECO:0000313" key="3">
    <source>
        <dbReference type="EMBL" id="KAK8944152.1"/>
    </source>
</evidence>
<dbReference type="GO" id="GO:0019005">
    <property type="term" value="C:SCF ubiquitin ligase complex"/>
    <property type="evidence" value="ECO:0007669"/>
    <property type="project" value="TreeGrafter"/>
</dbReference>
<dbReference type="PANTHER" id="PTHR13318:SF74">
    <property type="entry name" value="OS02G0658500 PROTEIN"/>
    <property type="match status" value="1"/>
</dbReference>
<proteinExistence type="predicted"/>
<feature type="region of interest" description="Disordered" evidence="1">
    <location>
        <begin position="39"/>
        <end position="59"/>
    </location>
</feature>
<dbReference type="GO" id="GO:0031146">
    <property type="term" value="P:SCF-dependent proteasomal ubiquitin-dependent protein catabolic process"/>
    <property type="evidence" value="ECO:0007669"/>
    <property type="project" value="TreeGrafter"/>
</dbReference>
<name>A0AAP0G8B2_9ASPA</name>
<dbReference type="Proteomes" id="UP001418222">
    <property type="component" value="Unassembled WGS sequence"/>
</dbReference>
<evidence type="ECO:0000259" key="2">
    <source>
        <dbReference type="Pfam" id="PF25372"/>
    </source>
</evidence>
<dbReference type="Gene3D" id="1.20.1280.50">
    <property type="match status" value="1"/>
</dbReference>